<proteinExistence type="predicted"/>
<feature type="non-terminal residue" evidence="1">
    <location>
        <position position="140"/>
    </location>
</feature>
<comment type="caution">
    <text evidence="1">The sequence shown here is derived from an EMBL/GenBank/DDBJ whole genome shotgun (WGS) entry which is preliminary data.</text>
</comment>
<name>X1SGL5_9ZZZZ</name>
<evidence type="ECO:0000313" key="1">
    <source>
        <dbReference type="EMBL" id="GAI74540.1"/>
    </source>
</evidence>
<accession>X1SGL5</accession>
<reference evidence="1" key="1">
    <citation type="journal article" date="2014" name="Front. Microbiol.">
        <title>High frequency of phylogenetically diverse reductive dehalogenase-homologous genes in deep subseafloor sedimentary metagenomes.</title>
        <authorList>
            <person name="Kawai M."/>
            <person name="Futagami T."/>
            <person name="Toyoda A."/>
            <person name="Takaki Y."/>
            <person name="Nishi S."/>
            <person name="Hori S."/>
            <person name="Arai W."/>
            <person name="Tsubouchi T."/>
            <person name="Morono Y."/>
            <person name="Uchiyama I."/>
            <person name="Ito T."/>
            <person name="Fujiyama A."/>
            <person name="Inagaki F."/>
            <person name="Takami H."/>
        </authorList>
    </citation>
    <scope>NUCLEOTIDE SEQUENCE</scope>
    <source>
        <strain evidence="1">Expedition CK06-06</strain>
    </source>
</reference>
<protein>
    <submittedName>
        <fullName evidence="1">Uncharacterized protein</fullName>
    </submittedName>
</protein>
<organism evidence="1">
    <name type="scientific">marine sediment metagenome</name>
    <dbReference type="NCBI Taxonomy" id="412755"/>
    <lineage>
        <taxon>unclassified sequences</taxon>
        <taxon>metagenomes</taxon>
        <taxon>ecological metagenomes</taxon>
    </lineage>
</organism>
<sequence>MPQFLPGESKTAVAPITVKPAGLGSEAELFLGPNELTKVATSGRIPFTSTGASQDVRLPVTMPDAEGAYHVYIDVHVQDILVGAYQAIEDVVIAAPVLPFTFSNVSAVRVPWSFPSSWRTMNWFCTITNPNNAVVTKTLK</sequence>
<gene>
    <name evidence="1" type="ORF">S12H4_20313</name>
</gene>
<dbReference type="AlphaFoldDB" id="X1SGL5"/>
<dbReference type="EMBL" id="BARW01010281">
    <property type="protein sequence ID" value="GAI74540.1"/>
    <property type="molecule type" value="Genomic_DNA"/>
</dbReference>